<feature type="compositionally biased region" description="Polar residues" evidence="1">
    <location>
        <begin position="1793"/>
        <end position="1804"/>
    </location>
</feature>
<feature type="compositionally biased region" description="Polar residues" evidence="1">
    <location>
        <begin position="558"/>
        <end position="568"/>
    </location>
</feature>
<dbReference type="GO" id="GO:0034066">
    <property type="term" value="C:Ric1-Rgp1 guanyl-nucleotide exchange factor complex"/>
    <property type="evidence" value="ECO:0007669"/>
    <property type="project" value="InterPro"/>
</dbReference>
<feature type="region of interest" description="Disordered" evidence="1">
    <location>
        <begin position="616"/>
        <end position="677"/>
    </location>
</feature>
<sequence length="2752" mass="292897">MGQTTSATAQEKEQQHQQQMPRTCGSENDLPCAAELIQRVVGKDAAELRRQQVELQVIIAGKAAERMISAYGQPAALSLALPPTEERTGAASYVRSNTGSSTDSKTGDSSESSSNSTRTVADIQVSPCGLFIAVLSPWGVLVYSNGQCRMLLGQCLVPQDSEVYGRLCCCCWASDSSALFVSADPLACVCVFSIGSSSTGSSGLVQLQLQELQQHSAGSTGKGAWGAAPSAEGHNEPLTAGAAAPAAAAETPAAGGESWLMEGFSTVIDTQLLGNTCAFSDGDAQDSEWEEEELQPAATENSCTAEEAIRSLPSMITAYRPPNTSPLSVSFCLLLRLPVRPSALCCSSVQRQQLLLLAGCSRQPALFWFHLGGLNQVLGCLYTSDLLRVVKRAGVCPGNAGPASAAFAASGIASTAEPRAAWSGAAYQNSTPTAAGGWGCSCSACGGRCCCFLERPSLRPMRYANNINSVSAKAEASAATGASAGAGALPPSPARCRCLGRRRLITYLFHPKGYTAVTELLRLPASAQETQLLPDLPDAFFCGESSQNPRGSLPRSVGSRSAPTSRSCSRMARKLRMFGTSYSGISAERSSQQPAQQSVAGADLHRRCAQLRKVGQLQPLSTSQRQLHEDALPSNDSSRMEKVSSSRHSNSTNVPTVTKAGASRNSSTTSLKDAGADPFSSRVAFGGAREVADSNLVGTASAALAAPAGDSISSSSGGASDDGGLLFGASKLCTGGPRSSRRLVLRERTRGEDGPVIRSLTDDALSDYESLRARCCGGVRQLQLNRRLDLLAVVTAAGELLLLAWRFPLRGYTHLDNFADIENPAKGAGAVQQLPKDHLVAHQHLQQLKPEVPISATAEIRTDIAGVPSSPSESCQLSGAAGSTSSVVRNHCRGCGSICIGASLDGRVAIGHVAIGHPTREGFASALSSPKIGHTSSDTTKRTRTLWRPLGLQLRAEAVCCCALNGERNLVAVGLGSGFVEVHRLIWPRNPVQRIRRARKAQQQQPQQRQTRCTHRNVERDGFTLLPQLLHVIPIPEDIKAAAGQQARTVSAHVVAGAASAMGPSYLQPQSVQSLQWTADGAALAVRWLRGGAAVFSHMGSVLFTLPDPFTGPLGVAASDADFAFPTNRKFGDPQHLQHRQNHLHARQGSANAAAIAAAVAAGAAAGSGQLCSWIMGGLSLLHVCPSRGTNARIQPGAESTVHGSSMLFYDAEPRVGDPTSEQLLEVPVVRSASVAVAASPVDVCGSRCASDLTDRVIIGGSHLLVWRFLGSMRASASLSLVPLPPSLYTAKAFPVRQAALSPDGAQILAAGSRGFALFAMLQRRWRLLCMERQEAQLPIGTLPVGWYTNDIFFVSTPAYNPYYAATPSAAAAAAPELRSTLDDPDAAPCWLLPPSMFHRFETAVAAAVDFCPSRFAAHVPLTIHEKTAWLQQQQQQYQQSASRLWGAAGTGGASRELSAIGTAAGSRGFASSSSSSTMWHYAVLFLSSSERLDLRCRVAEIKRLPARPHLTTVLPSLQQQPLLRPAASLGSSCCLCHRESNASGSCCVVCSGRAAFALRSFAAGNTKQPLLAIYDALGLLTAYQLQQPQSQQQQQQQLRQQDVVTLWQLDLSDFCDRPPQQIRFVGCAWLLLVLLQSGTLLLLRLGMPGTVHLPHQRIHRIPRLIVETFTVVAESVTGLWVGAEAQLQQQYLLPSSCVCILRPQQQHQRQQKPELAGRRVGDSAACCCSCLEQMTVPPPQHNRRSEREQETVHQYEPVSCGLRMLEEAALKQGTANNSDPDREPTLPDDKLNTCSAGSFSNSSRDAESAGVEQRKARSALPWPTPAKKAHGSSAISVAHASHSDDCSSNFAENAAVPPLFFVGPSRAPSSAAAPRSPLPFQRIVDFPRPAAVVPVVSKYRSSINLYESQPQTQQEREPKKHLMRERYAPLSLPLIAAERSQKASCAAQRTCKVSGSKVERADGQPATRIPEQPVQRRFQTFWLAGRSRLSKDIQKQPKADASFEAYAHGSSSVLLHSAHSEAAAQATVGARSFETVDTAAASSGGFAASTLRGDHSFADSEGCSGSGLDSSPALRGPVVAAQPWEARIENCDICCCCIAGWHLWAQTATGLLLSSVGFHYSGTAEEAAGPDFTPEQLLSVTDVRLRSALALPVEAGPQPLHIVGVIGELGVAVACTPSREASLGFPIEIQPATQIRLLLQPCTQALLQRQLLAAVACIPVNSRAEGLIKNFTSCTASTNSTESNQANCSSSKRLCVSVSALVRELLASAFAHHLLELTQFGLLMRCISTYLKAAKWRRLELRPHRNRVQPLLHPSAAIGVPYLGSIPWDGPEALAGSVRTAAVAALGNSSEGVALQWFLRLLQRKSPHVFVATVVFCMRKTEPLVSPAVLGSLLQRQVPPADPITLFTKCLEWGLLQTASLYLLPIQTAEGPLQAEDLLSSPLTGSTTGTAVGGSLCANPWLAHAPLELPLVDRLLAARVYQEVETTVAAAASALLQQHKWLRLFDFATTLGLDLPAWLRGHSKGDLLEPLDQPQRRSSKQHIHGTSGLAISLSGETVQEGTGSTSPTATVGVAPNAAHRVPLLFSEAVSSFSQQLCIGDTPVSLRLKKTFAHECSWSSVETRRKQGRPTWKDPLQAADSAAGAGRLSQVCTASPVPRPYSNRKRQEQSAAEIARYLANVLLLSGHPVYTLALATAVRDRNAVAQILSWYPQLQCILPSIFFTGWVDEAEGLMAFSRGRACPAQDGCASNC</sequence>
<reference evidence="2" key="2">
    <citation type="submission" date="2013-10" db="EMBL/GenBank/DDBJ databases">
        <authorList>
            <person name="Aslett M."/>
        </authorList>
    </citation>
    <scope>NUCLEOTIDE SEQUENCE [LARGE SCALE GENOMIC DNA]</scope>
    <source>
        <strain evidence="2">Houghton</strain>
    </source>
</reference>
<dbReference type="GO" id="GO:0042147">
    <property type="term" value="P:retrograde transport, endosome to Golgi"/>
    <property type="evidence" value="ECO:0007669"/>
    <property type="project" value="TreeGrafter"/>
</dbReference>
<feature type="compositionally biased region" description="Low complexity" evidence="1">
    <location>
        <begin position="96"/>
        <end position="117"/>
    </location>
</feature>
<dbReference type="EMBL" id="HG693732">
    <property type="protein sequence ID" value="CDI85374.1"/>
    <property type="molecule type" value="Genomic_DNA"/>
</dbReference>
<protein>
    <recommendedName>
        <fullName evidence="4">Ribosome control protein 1 domain-containing protein</fullName>
    </recommendedName>
</protein>
<proteinExistence type="predicted"/>
<evidence type="ECO:0000256" key="1">
    <source>
        <dbReference type="SAM" id="MobiDB-lite"/>
    </source>
</evidence>
<feature type="region of interest" description="Disordered" evidence="1">
    <location>
        <begin position="1774"/>
        <end position="1836"/>
    </location>
</feature>
<dbReference type="OrthoDB" id="347593at2759"/>
<evidence type="ECO:0000313" key="3">
    <source>
        <dbReference type="Proteomes" id="UP000018201"/>
    </source>
</evidence>
<keyword evidence="3" id="KW-1185">Reference proteome</keyword>
<evidence type="ECO:0000313" key="2">
    <source>
        <dbReference type="EMBL" id="CDI85374.1"/>
    </source>
</evidence>
<evidence type="ECO:0008006" key="4">
    <source>
        <dbReference type="Google" id="ProtNLM"/>
    </source>
</evidence>
<name>U6H3R3_9EIME</name>
<accession>U6H3R3</accession>
<feature type="region of interest" description="Disordered" evidence="1">
    <location>
        <begin position="1"/>
        <end position="28"/>
    </location>
</feature>
<feature type="compositionally biased region" description="Basic and acidic residues" evidence="1">
    <location>
        <begin position="1780"/>
        <end position="1792"/>
    </location>
</feature>
<feature type="compositionally biased region" description="Basic and acidic residues" evidence="1">
    <location>
        <begin position="1805"/>
        <end position="1816"/>
    </location>
</feature>
<reference evidence="2" key="1">
    <citation type="submission" date="2013-10" db="EMBL/GenBank/DDBJ databases">
        <title>Genomic analysis of the causative agents of coccidiosis in chickens.</title>
        <authorList>
            <person name="Reid A.J."/>
            <person name="Blake D."/>
            <person name="Billington K."/>
            <person name="Browne H."/>
            <person name="Dunn M."/>
            <person name="Hung S."/>
            <person name="Kawahara F."/>
            <person name="Miranda-Saavedra D."/>
            <person name="Mourier T."/>
            <person name="Nagra H."/>
            <person name="Otto T.D."/>
            <person name="Rawlings N."/>
            <person name="Sanchez A."/>
            <person name="Sanders M."/>
            <person name="Subramaniam C."/>
            <person name="Tay Y."/>
            <person name="Dear P."/>
            <person name="Doerig C."/>
            <person name="Gruber A."/>
            <person name="Parkinson J."/>
            <person name="Shirley M."/>
            <person name="Wan K.L."/>
            <person name="Berriman M."/>
            <person name="Tomley F."/>
            <person name="Pain A."/>
        </authorList>
    </citation>
    <scope>NUCLEOTIDE SEQUENCE [LARGE SCALE GENOMIC DNA]</scope>
    <source>
        <strain evidence="2">Houghton</strain>
    </source>
</reference>
<dbReference type="VEuPathDB" id="ToxoDB:EPH_0055340"/>
<dbReference type="PANTHER" id="PTHR22746">
    <property type="entry name" value="RAB6A-GEF COMPLEX PARTNER PROTEIN 1"/>
    <property type="match status" value="1"/>
</dbReference>
<dbReference type="PANTHER" id="PTHR22746:SF10">
    <property type="entry name" value="GUANINE NUCLEOTIDE EXCHANGE FACTOR SUBUNIT RIC1"/>
    <property type="match status" value="1"/>
</dbReference>
<dbReference type="InterPro" id="IPR040096">
    <property type="entry name" value="Ric1"/>
</dbReference>
<feature type="region of interest" description="Disordered" evidence="1">
    <location>
        <begin position="544"/>
        <end position="570"/>
    </location>
</feature>
<dbReference type="GO" id="GO:0000139">
    <property type="term" value="C:Golgi membrane"/>
    <property type="evidence" value="ECO:0007669"/>
    <property type="project" value="TreeGrafter"/>
</dbReference>
<gene>
    <name evidence="2" type="ORF">EPH_0055340</name>
</gene>
<dbReference type="GO" id="GO:0005829">
    <property type="term" value="C:cytosol"/>
    <property type="evidence" value="ECO:0007669"/>
    <property type="project" value="TreeGrafter"/>
</dbReference>
<dbReference type="GO" id="GO:0006886">
    <property type="term" value="P:intracellular protein transport"/>
    <property type="evidence" value="ECO:0007669"/>
    <property type="project" value="InterPro"/>
</dbReference>
<feature type="region of interest" description="Disordered" evidence="1">
    <location>
        <begin position="218"/>
        <end position="247"/>
    </location>
</feature>
<organism evidence="2 3">
    <name type="scientific">Eimeria praecox</name>
    <dbReference type="NCBI Taxonomy" id="51316"/>
    <lineage>
        <taxon>Eukaryota</taxon>
        <taxon>Sar</taxon>
        <taxon>Alveolata</taxon>
        <taxon>Apicomplexa</taxon>
        <taxon>Conoidasida</taxon>
        <taxon>Coccidia</taxon>
        <taxon>Eucoccidiorida</taxon>
        <taxon>Eimeriorina</taxon>
        <taxon>Eimeriidae</taxon>
        <taxon>Eimeria</taxon>
    </lineage>
</organism>
<dbReference type="Proteomes" id="UP000018201">
    <property type="component" value="Unassembled WGS sequence"/>
</dbReference>
<feature type="compositionally biased region" description="Polar residues" evidence="1">
    <location>
        <begin position="646"/>
        <end position="656"/>
    </location>
</feature>
<feature type="region of interest" description="Disordered" evidence="1">
    <location>
        <begin position="88"/>
        <end position="118"/>
    </location>
</feature>